<protein>
    <submittedName>
        <fullName evidence="2">SH3 domain-containing protein</fullName>
    </submittedName>
</protein>
<name>A0A5P8E721_9BACT</name>
<dbReference type="RefSeq" id="WP_111898368.1">
    <property type="nucleotide sequence ID" value="NZ_CP033459.1"/>
</dbReference>
<dbReference type="Gene3D" id="2.30.30.40">
    <property type="entry name" value="SH3 Domains"/>
    <property type="match status" value="1"/>
</dbReference>
<dbReference type="KEGG" id="alq:C7Y71_006755"/>
<feature type="domain" description="SH3b" evidence="1">
    <location>
        <begin position="11"/>
        <end position="91"/>
    </location>
</feature>
<dbReference type="InterPro" id="IPR003646">
    <property type="entry name" value="SH3-like_bac-type"/>
</dbReference>
<dbReference type="AlphaFoldDB" id="A0A5P8E721"/>
<dbReference type="Proteomes" id="UP000249375">
    <property type="component" value="Chromosome"/>
</dbReference>
<dbReference type="PROSITE" id="PS51781">
    <property type="entry name" value="SH3B"/>
    <property type="match status" value="1"/>
</dbReference>
<proteinExistence type="predicted"/>
<gene>
    <name evidence="2" type="ORF">C7Y71_006755</name>
</gene>
<dbReference type="OrthoDB" id="1159017at2"/>
<evidence type="ECO:0000259" key="1">
    <source>
        <dbReference type="PROSITE" id="PS51781"/>
    </source>
</evidence>
<organism evidence="2 3">
    <name type="scientific">Pseudoprevotella muciniphila</name>
    <dbReference type="NCBI Taxonomy" id="2133944"/>
    <lineage>
        <taxon>Bacteria</taxon>
        <taxon>Pseudomonadati</taxon>
        <taxon>Bacteroidota</taxon>
        <taxon>Bacteroidia</taxon>
        <taxon>Bacteroidales</taxon>
        <taxon>Prevotellaceae</taxon>
        <taxon>Pseudoprevotella</taxon>
    </lineage>
</organism>
<dbReference type="EMBL" id="CP033459">
    <property type="protein sequence ID" value="QFQ12742.1"/>
    <property type="molecule type" value="Genomic_DNA"/>
</dbReference>
<evidence type="ECO:0000313" key="2">
    <source>
        <dbReference type="EMBL" id="QFQ12742.1"/>
    </source>
</evidence>
<reference evidence="2 3" key="1">
    <citation type="submission" date="2018-11" db="EMBL/GenBank/DDBJ databases">
        <authorList>
            <person name="Na S.W."/>
            <person name="Baik M."/>
        </authorList>
    </citation>
    <scope>NUCLEOTIDE SEQUENCE [LARGE SCALE GENOMIC DNA]</scope>
    <source>
        <strain evidence="2 3">E39</strain>
    </source>
</reference>
<evidence type="ECO:0000313" key="3">
    <source>
        <dbReference type="Proteomes" id="UP000249375"/>
    </source>
</evidence>
<keyword evidence="3" id="KW-1185">Reference proteome</keyword>
<accession>A0A5P8E721</accession>
<sequence>MSVEYTNAQKVTYYRVTADRLNVRTGPGTNYRVVKDWGEGMLDFFQKGTVVCTKFAPKKGFVKVRFAYAHDDLSEDGEIGWVSLKYLTPAKNALHVKEKDTQESFAIFCNGEECDGELAIFCINGYMPCKNCEGAGYK</sequence>